<evidence type="ECO:0000313" key="7">
    <source>
        <dbReference type="Proteomes" id="UP001151081"/>
    </source>
</evidence>
<dbReference type="PANTHER" id="PTHR46796">
    <property type="entry name" value="HTH-TYPE TRANSCRIPTIONAL ACTIVATOR RHAS-RELATED"/>
    <property type="match status" value="1"/>
</dbReference>
<accession>A0A9X3XCR7</accession>
<feature type="domain" description="HTH araC/xylS-type" evidence="5">
    <location>
        <begin position="221"/>
        <end position="319"/>
    </location>
</feature>
<keyword evidence="2" id="KW-0238">DNA-binding</keyword>
<keyword evidence="1" id="KW-0805">Transcription regulation</keyword>
<proteinExistence type="predicted"/>
<dbReference type="SMART" id="SM00342">
    <property type="entry name" value="HTH_ARAC"/>
    <property type="match status" value="1"/>
</dbReference>
<dbReference type="RefSeq" id="WP_272427555.1">
    <property type="nucleotide sequence ID" value="NZ_JAGTJJ010000061.1"/>
</dbReference>
<dbReference type="PROSITE" id="PS01124">
    <property type="entry name" value="HTH_ARAC_FAMILY_2"/>
    <property type="match status" value="1"/>
</dbReference>
<dbReference type="PANTHER" id="PTHR46796:SF7">
    <property type="entry name" value="ARAC FAMILY TRANSCRIPTIONAL REGULATOR"/>
    <property type="match status" value="1"/>
</dbReference>
<dbReference type="Gene3D" id="2.60.120.10">
    <property type="entry name" value="Jelly Rolls"/>
    <property type="match status" value="1"/>
</dbReference>
<gene>
    <name evidence="6" type="ORF">KEG57_46130</name>
</gene>
<dbReference type="InterPro" id="IPR018060">
    <property type="entry name" value="HTH_AraC"/>
</dbReference>
<evidence type="ECO:0000313" key="6">
    <source>
        <dbReference type="EMBL" id="MDC3987932.1"/>
    </source>
</evidence>
<name>A0A9X3XCR7_9BACT</name>
<evidence type="ECO:0000256" key="2">
    <source>
        <dbReference type="ARBA" id="ARBA00023125"/>
    </source>
</evidence>
<dbReference type="SUPFAM" id="SSF46689">
    <property type="entry name" value="Homeodomain-like"/>
    <property type="match status" value="2"/>
</dbReference>
<dbReference type="Gene3D" id="1.10.10.60">
    <property type="entry name" value="Homeodomain-like"/>
    <property type="match status" value="2"/>
</dbReference>
<comment type="caution">
    <text evidence="6">The sequence shown here is derived from an EMBL/GenBank/DDBJ whole genome shotgun (WGS) entry which is preliminary data.</text>
</comment>
<dbReference type="InterPro" id="IPR009057">
    <property type="entry name" value="Homeodomain-like_sf"/>
</dbReference>
<dbReference type="InterPro" id="IPR032783">
    <property type="entry name" value="AraC_lig"/>
</dbReference>
<dbReference type="GO" id="GO:0043565">
    <property type="term" value="F:sequence-specific DNA binding"/>
    <property type="evidence" value="ECO:0007669"/>
    <property type="project" value="InterPro"/>
</dbReference>
<dbReference type="PROSITE" id="PS00041">
    <property type="entry name" value="HTH_ARAC_FAMILY_1"/>
    <property type="match status" value="1"/>
</dbReference>
<evidence type="ECO:0000256" key="1">
    <source>
        <dbReference type="ARBA" id="ARBA00023015"/>
    </source>
</evidence>
<dbReference type="InterPro" id="IPR020449">
    <property type="entry name" value="Tscrpt_reg_AraC-type_HTH"/>
</dbReference>
<dbReference type="GO" id="GO:0003700">
    <property type="term" value="F:DNA-binding transcription factor activity"/>
    <property type="evidence" value="ECO:0007669"/>
    <property type="project" value="InterPro"/>
</dbReference>
<sequence>MPRRPNVISKTPELLDLQDPRGDVLADVLSVSMLPNALFKCIEARSPWGLRVPTRDRAVFYLIARGHALLEVDGEPPRHLATGDVVFIPHGTAHTLRDETARHLFTVHDGPSCAASGPARIGGDGALTTLLAGFFAYTGGVKPILLTRVPQAVVLSPSGGAPRPWSAATIDLMLAEIASPGPASTLVLQRLADVLFVQVLRDLPTHKGCGLAEALSDPPVHHALNLMHTRVNEPWTVAKLAALVGLSRSGFAQRFTQVVGDPPLQYLARWRMARAAELLRETDDTIAQIAERVGYESVPSFSKAFKRWQGRSPTYHRGLREMGVAW</sequence>
<dbReference type="InterPro" id="IPR050204">
    <property type="entry name" value="AraC_XylS_family_regulators"/>
</dbReference>
<dbReference type="Pfam" id="PF12852">
    <property type="entry name" value="Cupin_6"/>
    <property type="match status" value="1"/>
</dbReference>
<evidence type="ECO:0000256" key="3">
    <source>
        <dbReference type="ARBA" id="ARBA00023159"/>
    </source>
</evidence>
<dbReference type="Proteomes" id="UP001151081">
    <property type="component" value="Unassembled WGS sequence"/>
</dbReference>
<organism evidence="6 7">
    <name type="scientific">Polyangium jinanense</name>
    <dbReference type="NCBI Taxonomy" id="2829994"/>
    <lineage>
        <taxon>Bacteria</taxon>
        <taxon>Pseudomonadati</taxon>
        <taxon>Myxococcota</taxon>
        <taxon>Polyangia</taxon>
        <taxon>Polyangiales</taxon>
        <taxon>Polyangiaceae</taxon>
        <taxon>Polyangium</taxon>
    </lineage>
</organism>
<dbReference type="EMBL" id="JAGTJJ010000061">
    <property type="protein sequence ID" value="MDC3987932.1"/>
    <property type="molecule type" value="Genomic_DNA"/>
</dbReference>
<dbReference type="InterPro" id="IPR037923">
    <property type="entry name" value="HTH-like"/>
</dbReference>
<dbReference type="PRINTS" id="PR00032">
    <property type="entry name" value="HTHARAC"/>
</dbReference>
<keyword evidence="3" id="KW-0010">Activator</keyword>
<keyword evidence="4" id="KW-0804">Transcription</keyword>
<dbReference type="AlphaFoldDB" id="A0A9X3XCR7"/>
<dbReference type="InterPro" id="IPR018062">
    <property type="entry name" value="HTH_AraC-typ_CS"/>
</dbReference>
<evidence type="ECO:0000256" key="4">
    <source>
        <dbReference type="ARBA" id="ARBA00023163"/>
    </source>
</evidence>
<protein>
    <submittedName>
        <fullName evidence="6">AraC family transcriptional regulator</fullName>
    </submittedName>
</protein>
<reference evidence="6 7" key="1">
    <citation type="submission" date="2021-04" db="EMBL/GenBank/DDBJ databases">
        <title>Genome analysis of Polyangium sp.</title>
        <authorList>
            <person name="Li Y."/>
            <person name="Wang J."/>
        </authorList>
    </citation>
    <scope>NUCLEOTIDE SEQUENCE [LARGE SCALE GENOMIC DNA]</scope>
    <source>
        <strain evidence="6 7">SDU14</strain>
    </source>
</reference>
<dbReference type="Pfam" id="PF12833">
    <property type="entry name" value="HTH_18"/>
    <property type="match status" value="1"/>
</dbReference>
<evidence type="ECO:0000259" key="5">
    <source>
        <dbReference type="PROSITE" id="PS01124"/>
    </source>
</evidence>
<dbReference type="InterPro" id="IPR014710">
    <property type="entry name" value="RmlC-like_jellyroll"/>
</dbReference>
<dbReference type="SUPFAM" id="SSF51215">
    <property type="entry name" value="Regulatory protein AraC"/>
    <property type="match status" value="1"/>
</dbReference>
<keyword evidence="7" id="KW-1185">Reference proteome</keyword>